<accession>A0ABV5M9S0</accession>
<dbReference type="RefSeq" id="WP_223103934.1">
    <property type="nucleotide sequence ID" value="NZ_CP061913.1"/>
</dbReference>
<reference evidence="2 3" key="1">
    <citation type="submission" date="2024-09" db="EMBL/GenBank/DDBJ databases">
        <authorList>
            <person name="Sun Q."/>
            <person name="Mori K."/>
        </authorList>
    </citation>
    <scope>NUCLEOTIDE SEQUENCE [LARGE SCALE GENOMIC DNA]</scope>
    <source>
        <strain evidence="2 3">JCM 3307</strain>
    </source>
</reference>
<protein>
    <submittedName>
        <fullName evidence="2">Dihydrofolate reductase family protein</fullName>
    </submittedName>
</protein>
<dbReference type="Gene3D" id="3.40.430.10">
    <property type="entry name" value="Dihydrofolate Reductase, subunit A"/>
    <property type="match status" value="1"/>
</dbReference>
<dbReference type="PANTHER" id="PTHR38011:SF11">
    <property type="entry name" value="2,5-DIAMINO-6-RIBOSYLAMINO-4(3H)-PYRIMIDINONE 5'-PHOSPHATE REDUCTASE"/>
    <property type="match status" value="1"/>
</dbReference>
<dbReference type="PANTHER" id="PTHR38011">
    <property type="entry name" value="DIHYDROFOLATE REDUCTASE FAMILY PROTEIN (AFU_ORTHOLOGUE AFUA_8G06820)"/>
    <property type="match status" value="1"/>
</dbReference>
<proteinExistence type="predicted"/>
<evidence type="ECO:0000259" key="1">
    <source>
        <dbReference type="Pfam" id="PF01872"/>
    </source>
</evidence>
<dbReference type="EMBL" id="JBHMCA010000042">
    <property type="protein sequence ID" value="MFB9445588.1"/>
    <property type="molecule type" value="Genomic_DNA"/>
</dbReference>
<dbReference type="InterPro" id="IPR050765">
    <property type="entry name" value="Riboflavin_Biosynth_HTPR"/>
</dbReference>
<organism evidence="2 3">
    <name type="scientific">Dactylosporangium vinaceum</name>
    <dbReference type="NCBI Taxonomy" id="53362"/>
    <lineage>
        <taxon>Bacteria</taxon>
        <taxon>Bacillati</taxon>
        <taxon>Actinomycetota</taxon>
        <taxon>Actinomycetes</taxon>
        <taxon>Micromonosporales</taxon>
        <taxon>Micromonosporaceae</taxon>
        <taxon>Dactylosporangium</taxon>
    </lineage>
</organism>
<dbReference type="SUPFAM" id="SSF53597">
    <property type="entry name" value="Dihydrofolate reductase-like"/>
    <property type="match status" value="1"/>
</dbReference>
<comment type="caution">
    <text evidence="2">The sequence shown here is derived from an EMBL/GenBank/DDBJ whole genome shotgun (WGS) entry which is preliminary data.</text>
</comment>
<name>A0ABV5M9S0_9ACTN</name>
<keyword evidence="3" id="KW-1185">Reference proteome</keyword>
<dbReference type="Proteomes" id="UP001589608">
    <property type="component" value="Unassembled WGS sequence"/>
</dbReference>
<dbReference type="InterPro" id="IPR024072">
    <property type="entry name" value="DHFR-like_dom_sf"/>
</dbReference>
<evidence type="ECO:0000313" key="2">
    <source>
        <dbReference type="EMBL" id="MFB9445588.1"/>
    </source>
</evidence>
<feature type="domain" description="Bacterial bifunctional deaminase-reductase C-terminal" evidence="1">
    <location>
        <begin position="74"/>
        <end position="249"/>
    </location>
</feature>
<dbReference type="InterPro" id="IPR002734">
    <property type="entry name" value="RibDG_C"/>
</dbReference>
<evidence type="ECO:0000313" key="3">
    <source>
        <dbReference type="Proteomes" id="UP001589608"/>
    </source>
</evidence>
<sequence>MSDTGIAGRLDVSRQTVTTPPKRLGVTHWSFRLLAAKSNIDHATVARAWKDYGVQPWRSYISRRRTGRQQMGRIIVTEHMTLDGVVEDNGGVEGFERGGWQFRFDPGEDGRSFKLQEMRNSAALLLGRVTYDLFARHWPSARGELADLLNALPKYVVSSTLENPGWNTRVLDGDPVERIAELTREVQGDIVVHGSFQLAQTLIDNDLLDELRMMVFPVVLGDGKRLFGPTRESKRLQLVESRQLGSDGVLLVTYRPATNGEPKSAAIRRLRQP</sequence>
<gene>
    <name evidence="2" type="ORF">ACFFTR_21125</name>
</gene>
<dbReference type="Pfam" id="PF01872">
    <property type="entry name" value="RibD_C"/>
    <property type="match status" value="1"/>
</dbReference>